<gene>
    <name evidence="1" type="ORF">Nepgr_001630</name>
</gene>
<evidence type="ECO:0000313" key="2">
    <source>
        <dbReference type="Proteomes" id="UP001279734"/>
    </source>
</evidence>
<comment type="caution">
    <text evidence="1">The sequence shown here is derived from an EMBL/GenBank/DDBJ whole genome shotgun (WGS) entry which is preliminary data.</text>
</comment>
<keyword evidence="2" id="KW-1185">Reference proteome</keyword>
<organism evidence="1 2">
    <name type="scientific">Nepenthes gracilis</name>
    <name type="common">Slender pitcher plant</name>
    <dbReference type="NCBI Taxonomy" id="150966"/>
    <lineage>
        <taxon>Eukaryota</taxon>
        <taxon>Viridiplantae</taxon>
        <taxon>Streptophyta</taxon>
        <taxon>Embryophyta</taxon>
        <taxon>Tracheophyta</taxon>
        <taxon>Spermatophyta</taxon>
        <taxon>Magnoliopsida</taxon>
        <taxon>eudicotyledons</taxon>
        <taxon>Gunneridae</taxon>
        <taxon>Pentapetalae</taxon>
        <taxon>Caryophyllales</taxon>
        <taxon>Nepenthaceae</taxon>
        <taxon>Nepenthes</taxon>
    </lineage>
</organism>
<dbReference type="InterPro" id="IPR035513">
    <property type="entry name" value="Invertase/methylesterase_inhib"/>
</dbReference>
<dbReference type="AlphaFoldDB" id="A0AAD3P595"/>
<protein>
    <submittedName>
        <fullName evidence="1">Uncharacterized protein</fullName>
    </submittedName>
</protein>
<reference evidence="1" key="1">
    <citation type="submission" date="2023-05" db="EMBL/GenBank/DDBJ databases">
        <title>Nepenthes gracilis genome sequencing.</title>
        <authorList>
            <person name="Fukushima K."/>
        </authorList>
    </citation>
    <scope>NUCLEOTIDE SEQUENCE</scope>
    <source>
        <strain evidence="1">SING2019-196</strain>
    </source>
</reference>
<proteinExistence type="predicted"/>
<dbReference type="EMBL" id="BSYO01000001">
    <property type="protein sequence ID" value="GMG99790.1"/>
    <property type="molecule type" value="Genomic_DNA"/>
</dbReference>
<name>A0AAD3P595_NEPGR</name>
<accession>A0AAD3P595</accession>
<dbReference type="SUPFAM" id="SSF101148">
    <property type="entry name" value="Plant invertase/pectin methylesterase inhibitor"/>
    <property type="match status" value="1"/>
</dbReference>
<evidence type="ECO:0000313" key="1">
    <source>
        <dbReference type="EMBL" id="GMG99790.1"/>
    </source>
</evidence>
<dbReference type="Proteomes" id="UP001279734">
    <property type="component" value="Unassembled WGS sequence"/>
</dbReference>
<dbReference type="Gene3D" id="1.20.140.40">
    <property type="entry name" value="Invertase/pectin methylesterase inhibitor family protein"/>
    <property type="match status" value="1"/>
</dbReference>
<sequence length="96" mass="10903">MLAEDCQFSNSTSCLHLSSPSTDHVGLVEIALKQSIENSGDTLNYVRQLSSREQDPRLIYMYKMCIDAYDIALNQFSNAYVELVILLSFLKHRVSI</sequence>